<feature type="compositionally biased region" description="Pro residues" evidence="1">
    <location>
        <begin position="487"/>
        <end position="500"/>
    </location>
</feature>
<feature type="compositionally biased region" description="Pro residues" evidence="1">
    <location>
        <begin position="457"/>
        <end position="467"/>
    </location>
</feature>
<feature type="compositionally biased region" description="Pro residues" evidence="1">
    <location>
        <begin position="52"/>
        <end position="72"/>
    </location>
</feature>
<reference evidence="2" key="1">
    <citation type="journal article" date="2021" name="Sci. Rep.">
        <title>Diploid genomic architecture of Nitzschia inconspicua, an elite biomass production diatom.</title>
        <authorList>
            <person name="Oliver A."/>
            <person name="Podell S."/>
            <person name="Pinowska A."/>
            <person name="Traller J.C."/>
            <person name="Smith S.R."/>
            <person name="McClure R."/>
            <person name="Beliaev A."/>
            <person name="Bohutskyi P."/>
            <person name="Hill E.A."/>
            <person name="Rabines A."/>
            <person name="Zheng H."/>
            <person name="Allen L.Z."/>
            <person name="Kuo A."/>
            <person name="Grigoriev I.V."/>
            <person name="Allen A.E."/>
            <person name="Hazlebeck D."/>
            <person name="Allen E.E."/>
        </authorList>
    </citation>
    <scope>NUCLEOTIDE SEQUENCE</scope>
    <source>
        <strain evidence="2">Hildebrandi</strain>
    </source>
</reference>
<dbReference type="Proteomes" id="UP000693970">
    <property type="component" value="Unassembled WGS sequence"/>
</dbReference>
<feature type="compositionally biased region" description="Basic and acidic residues" evidence="1">
    <location>
        <begin position="209"/>
        <end position="220"/>
    </location>
</feature>
<evidence type="ECO:0000313" key="3">
    <source>
        <dbReference type="Proteomes" id="UP000693970"/>
    </source>
</evidence>
<accession>A0A9K3KWS7</accession>
<protein>
    <submittedName>
        <fullName evidence="2">Uncharacterized protein</fullName>
    </submittedName>
</protein>
<feature type="compositionally biased region" description="Low complexity" evidence="1">
    <location>
        <begin position="1"/>
        <end position="13"/>
    </location>
</feature>
<dbReference type="AlphaFoldDB" id="A0A9K3KWS7"/>
<feature type="compositionally biased region" description="Basic and acidic residues" evidence="1">
    <location>
        <begin position="167"/>
        <end position="179"/>
    </location>
</feature>
<keyword evidence="3" id="KW-1185">Reference proteome</keyword>
<evidence type="ECO:0000256" key="1">
    <source>
        <dbReference type="SAM" id="MobiDB-lite"/>
    </source>
</evidence>
<feature type="compositionally biased region" description="Low complexity" evidence="1">
    <location>
        <begin position="413"/>
        <end position="432"/>
    </location>
</feature>
<feature type="region of interest" description="Disordered" evidence="1">
    <location>
        <begin position="38"/>
        <end position="514"/>
    </location>
</feature>
<dbReference type="EMBL" id="JAGRRH010000018">
    <property type="protein sequence ID" value="KAG7350902.1"/>
    <property type="molecule type" value="Genomic_DNA"/>
</dbReference>
<dbReference type="OrthoDB" id="41246at2759"/>
<comment type="caution">
    <text evidence="2">The sequence shown here is derived from an EMBL/GenBank/DDBJ whole genome shotgun (WGS) entry which is preliminary data.</text>
</comment>
<feature type="compositionally biased region" description="Basic and acidic residues" evidence="1">
    <location>
        <begin position="144"/>
        <end position="154"/>
    </location>
</feature>
<gene>
    <name evidence="2" type="ORF">IV203_010262</name>
</gene>
<feature type="compositionally biased region" description="Basic and acidic residues" evidence="1">
    <location>
        <begin position="232"/>
        <end position="245"/>
    </location>
</feature>
<evidence type="ECO:0000313" key="2">
    <source>
        <dbReference type="EMBL" id="KAG7350902.1"/>
    </source>
</evidence>
<feature type="compositionally biased region" description="Pro residues" evidence="1">
    <location>
        <begin position="438"/>
        <end position="448"/>
    </location>
</feature>
<proteinExistence type="predicted"/>
<name>A0A9K3KWS7_9STRA</name>
<feature type="region of interest" description="Disordered" evidence="1">
    <location>
        <begin position="1"/>
        <end position="20"/>
    </location>
</feature>
<sequence length="621" mass="67300">MVLPGAAATPPRRGVGGGVGGPGSFHLPYPYEYENVSPGTPYTSRGGAGSGGPPPHSPYPPYYRGGGPPPPHSDYWGGGPEGPTTPSHRGGGYWGPPPHHSGPYHEGFRMGPPPIRSGITHYPHHRSPLRRPFVSPGEPLSPHHSYDQHRKDFRPPAPASAVRGSGKKPEEKELEKSDSESINADESSNKDKTNGDPLSVLADVSAGMDGKDKKKDRDSNDSSVTAGDGDDSNMKETEGKADLKTPRRPVPVPAPTSPLQRRAKPSPITPSQTPYDRKGGSGASSHPTTPGRHQPITPSRSQDSASIAAGGSWGEAPPIPPGVSSEVSYPPHEYPPHNQGPYTPVRSRGGRPPYGDLPPPTDSPALVERGSFDSHGDASSYRVPPFPPATPPSRAFFYDDGPPPGYGSGNGGSYWEAAGPSPYSPSYHAPSRGGPGSWNPPPPPPPGHDPYYGMSHGPPPPDYPHGPPLHYGEEDAAAMGPGIPYGHGPPPPHYRGPPPPPHHHPGSYPPPYGYMHPPRMEEKTILRKKFSWKHYPELERFLIANRDEYLKHSQMNYTAEQKQYNNWLTERLLEVAAQHSYLFDPEDFNFVAIRDRIRCYYKSYVQTARKRGLKLPEKKKD</sequence>
<organism evidence="2 3">
    <name type="scientific">Nitzschia inconspicua</name>
    <dbReference type="NCBI Taxonomy" id="303405"/>
    <lineage>
        <taxon>Eukaryota</taxon>
        <taxon>Sar</taxon>
        <taxon>Stramenopiles</taxon>
        <taxon>Ochrophyta</taxon>
        <taxon>Bacillariophyta</taxon>
        <taxon>Bacillariophyceae</taxon>
        <taxon>Bacillariophycidae</taxon>
        <taxon>Bacillariales</taxon>
        <taxon>Bacillariaceae</taxon>
        <taxon>Nitzschia</taxon>
    </lineage>
</organism>
<reference evidence="2" key="2">
    <citation type="submission" date="2021-04" db="EMBL/GenBank/DDBJ databases">
        <authorList>
            <person name="Podell S."/>
        </authorList>
    </citation>
    <scope>NUCLEOTIDE SEQUENCE</scope>
    <source>
        <strain evidence="2">Hildebrandi</strain>
    </source>
</reference>
<feature type="compositionally biased region" description="Polar residues" evidence="1">
    <location>
        <begin position="296"/>
        <end position="305"/>
    </location>
</feature>